<dbReference type="STRING" id="1965070.A0A3S3NUX4"/>
<dbReference type="PANTHER" id="PTHR46149:SF7">
    <property type="entry name" value="GTP-BINDING PROTEIN DI-RAS2"/>
    <property type="match status" value="1"/>
</dbReference>
<name>A0A3S3NUX4_9ACAR</name>
<keyword evidence="4" id="KW-0547">Nucleotide-binding</keyword>
<sequence>MGEVSYHVRLVILGGGGAGKTAIVKRFLFNTFCEKHRPTVEDLFFKEFNLGTMILK</sequence>
<keyword evidence="5" id="KW-0472">Membrane</keyword>
<comment type="caution">
    <text evidence="7">The sequence shown here is derived from an EMBL/GenBank/DDBJ whole genome shotgun (WGS) entry which is preliminary data.</text>
</comment>
<evidence type="ECO:0000256" key="1">
    <source>
        <dbReference type="ARBA" id="ARBA00004193"/>
    </source>
</evidence>
<accession>A0A3S3NUX4</accession>
<dbReference type="SUPFAM" id="SSF52540">
    <property type="entry name" value="P-loop containing nucleoside triphosphate hydrolases"/>
    <property type="match status" value="1"/>
</dbReference>
<dbReference type="InterPro" id="IPR001806">
    <property type="entry name" value="Small_GTPase"/>
</dbReference>
<comment type="subcellular location">
    <subcellularLocation>
        <location evidence="1">Cell membrane</location>
        <topology evidence="1">Lipid-anchor</topology>
    </subcellularLocation>
</comment>
<dbReference type="OrthoDB" id="265044at2759"/>
<evidence type="ECO:0000256" key="4">
    <source>
        <dbReference type="ARBA" id="ARBA00023134"/>
    </source>
</evidence>
<reference evidence="7 8" key="1">
    <citation type="journal article" date="2018" name="Gigascience">
        <title>Genomes of trombidid mites reveal novel predicted allergens and laterally-transferred genes associated with secondary metabolism.</title>
        <authorList>
            <person name="Dong X."/>
            <person name="Chaisiri K."/>
            <person name="Xia D."/>
            <person name="Armstrong S.D."/>
            <person name="Fang Y."/>
            <person name="Donnelly M.J."/>
            <person name="Kadowaki T."/>
            <person name="McGarry J.W."/>
            <person name="Darby A.C."/>
            <person name="Makepeace B.L."/>
        </authorList>
    </citation>
    <scope>NUCLEOTIDE SEQUENCE [LARGE SCALE GENOMIC DNA]</scope>
    <source>
        <strain evidence="7">UoL-WK</strain>
    </source>
</reference>
<dbReference type="Proteomes" id="UP000285301">
    <property type="component" value="Unassembled WGS sequence"/>
</dbReference>
<dbReference type="AlphaFoldDB" id="A0A3S3NUX4"/>
<evidence type="ECO:0000256" key="3">
    <source>
        <dbReference type="ARBA" id="ARBA00022481"/>
    </source>
</evidence>
<keyword evidence="3" id="KW-0488">Methylation</keyword>
<dbReference type="EMBL" id="NCKU01007796">
    <property type="protein sequence ID" value="RWS02376.1"/>
    <property type="molecule type" value="Genomic_DNA"/>
</dbReference>
<dbReference type="GO" id="GO:0005886">
    <property type="term" value="C:plasma membrane"/>
    <property type="evidence" value="ECO:0007669"/>
    <property type="project" value="UniProtKB-SubCell"/>
</dbReference>
<feature type="non-terminal residue" evidence="7">
    <location>
        <position position="56"/>
    </location>
</feature>
<keyword evidence="8" id="KW-1185">Reference proteome</keyword>
<dbReference type="InterPro" id="IPR052236">
    <property type="entry name" value="Small_GTPase_RasD"/>
</dbReference>
<keyword evidence="2" id="KW-1003">Cell membrane</keyword>
<evidence type="ECO:0000313" key="8">
    <source>
        <dbReference type="Proteomes" id="UP000285301"/>
    </source>
</evidence>
<dbReference type="GO" id="GO:0005525">
    <property type="term" value="F:GTP binding"/>
    <property type="evidence" value="ECO:0007669"/>
    <property type="project" value="UniProtKB-KW"/>
</dbReference>
<dbReference type="GO" id="GO:0003924">
    <property type="term" value="F:GTPase activity"/>
    <property type="evidence" value="ECO:0007669"/>
    <property type="project" value="InterPro"/>
</dbReference>
<organism evidence="7 8">
    <name type="scientific">Dinothrombium tinctorium</name>
    <dbReference type="NCBI Taxonomy" id="1965070"/>
    <lineage>
        <taxon>Eukaryota</taxon>
        <taxon>Metazoa</taxon>
        <taxon>Ecdysozoa</taxon>
        <taxon>Arthropoda</taxon>
        <taxon>Chelicerata</taxon>
        <taxon>Arachnida</taxon>
        <taxon>Acari</taxon>
        <taxon>Acariformes</taxon>
        <taxon>Trombidiformes</taxon>
        <taxon>Prostigmata</taxon>
        <taxon>Anystina</taxon>
        <taxon>Parasitengona</taxon>
        <taxon>Trombidioidea</taxon>
        <taxon>Trombidiidae</taxon>
        <taxon>Dinothrombium</taxon>
    </lineage>
</organism>
<keyword evidence="4" id="KW-0342">GTP-binding</keyword>
<evidence type="ECO:0000313" key="7">
    <source>
        <dbReference type="EMBL" id="RWS02376.1"/>
    </source>
</evidence>
<dbReference type="Pfam" id="PF00071">
    <property type="entry name" value="Ras"/>
    <property type="match status" value="1"/>
</dbReference>
<keyword evidence="6" id="KW-0449">Lipoprotein</keyword>
<dbReference type="InterPro" id="IPR027417">
    <property type="entry name" value="P-loop_NTPase"/>
</dbReference>
<dbReference type="PANTHER" id="PTHR46149">
    <property type="entry name" value="MIP08469P"/>
    <property type="match status" value="1"/>
</dbReference>
<evidence type="ECO:0000256" key="2">
    <source>
        <dbReference type="ARBA" id="ARBA00022475"/>
    </source>
</evidence>
<evidence type="ECO:0000256" key="5">
    <source>
        <dbReference type="ARBA" id="ARBA00023136"/>
    </source>
</evidence>
<gene>
    <name evidence="7" type="ORF">B4U79_00392</name>
</gene>
<proteinExistence type="predicted"/>
<dbReference type="PRINTS" id="PR00449">
    <property type="entry name" value="RASTRNSFRMNG"/>
</dbReference>
<dbReference type="Gene3D" id="3.40.50.300">
    <property type="entry name" value="P-loop containing nucleotide triphosphate hydrolases"/>
    <property type="match status" value="1"/>
</dbReference>
<protein>
    <submittedName>
        <fullName evidence="7">GTP-binding protein Di-Ras2-like protein</fullName>
    </submittedName>
</protein>
<evidence type="ECO:0000256" key="6">
    <source>
        <dbReference type="ARBA" id="ARBA00023288"/>
    </source>
</evidence>